<dbReference type="EMBL" id="KE345012">
    <property type="protein sequence ID" value="EXB89606.1"/>
    <property type="molecule type" value="Genomic_DNA"/>
</dbReference>
<name>W9RRS8_9ROSA</name>
<accession>W9RRS8</accession>
<keyword evidence="2" id="KW-1185">Reference proteome</keyword>
<protein>
    <submittedName>
        <fullName evidence="1">Uncharacterized protein</fullName>
    </submittedName>
</protein>
<reference evidence="2" key="1">
    <citation type="submission" date="2013-01" db="EMBL/GenBank/DDBJ databases">
        <title>Draft Genome Sequence of a Mulberry Tree, Morus notabilis C.K. Schneid.</title>
        <authorList>
            <person name="He N."/>
            <person name="Zhao S."/>
        </authorList>
    </citation>
    <scope>NUCLEOTIDE SEQUENCE</scope>
</reference>
<evidence type="ECO:0000313" key="1">
    <source>
        <dbReference type="EMBL" id="EXB89606.1"/>
    </source>
</evidence>
<evidence type="ECO:0000313" key="2">
    <source>
        <dbReference type="Proteomes" id="UP000030645"/>
    </source>
</evidence>
<gene>
    <name evidence="1" type="ORF">L484_018707</name>
</gene>
<proteinExistence type="predicted"/>
<organism evidence="1 2">
    <name type="scientific">Morus notabilis</name>
    <dbReference type="NCBI Taxonomy" id="981085"/>
    <lineage>
        <taxon>Eukaryota</taxon>
        <taxon>Viridiplantae</taxon>
        <taxon>Streptophyta</taxon>
        <taxon>Embryophyta</taxon>
        <taxon>Tracheophyta</taxon>
        <taxon>Spermatophyta</taxon>
        <taxon>Magnoliopsida</taxon>
        <taxon>eudicotyledons</taxon>
        <taxon>Gunneridae</taxon>
        <taxon>Pentapetalae</taxon>
        <taxon>rosids</taxon>
        <taxon>fabids</taxon>
        <taxon>Rosales</taxon>
        <taxon>Moraceae</taxon>
        <taxon>Moreae</taxon>
        <taxon>Morus</taxon>
    </lineage>
</organism>
<dbReference type="AlphaFoldDB" id="W9RRS8"/>
<dbReference type="Proteomes" id="UP000030645">
    <property type="component" value="Unassembled WGS sequence"/>
</dbReference>
<sequence length="73" mass="8133">MHAFGYGHSNVTIARSKEASFGQLRGGFLLETAHMLPNTEDKALDTVTMMCKFYAHMLPCATNLETDFLAHQN</sequence>